<keyword evidence="1" id="KW-0732">Signal</keyword>
<gene>
    <name evidence="2" type="ORF">GTQ45_10570</name>
</gene>
<dbReference type="AlphaFoldDB" id="A0A845QBX9"/>
<dbReference type="OrthoDB" id="9827524at2"/>
<keyword evidence="3" id="KW-1185">Reference proteome</keyword>
<comment type="caution">
    <text evidence="2">The sequence shown here is derived from an EMBL/GenBank/DDBJ whole genome shotgun (WGS) entry which is preliminary data.</text>
</comment>
<evidence type="ECO:0000256" key="1">
    <source>
        <dbReference type="SAM" id="SignalP"/>
    </source>
</evidence>
<reference evidence="2 3" key="1">
    <citation type="journal article" date="2016" name="Int. J. Syst. Evol. Microbiol.">
        <title>Pyruvatibacter mobilis gen. nov., sp. nov., a marine bacterium from the culture broth of Picochlorum sp. 122.</title>
        <authorList>
            <person name="Wang G."/>
            <person name="Tang M."/>
            <person name="Wu H."/>
            <person name="Dai S."/>
            <person name="Li T."/>
            <person name="Chen C."/>
            <person name="He H."/>
            <person name="Fan J."/>
            <person name="Xiang W."/>
            <person name="Li X."/>
        </authorList>
    </citation>
    <scope>NUCLEOTIDE SEQUENCE [LARGE SCALE GENOMIC DNA]</scope>
    <source>
        <strain evidence="2 3">GYP-11</strain>
    </source>
</reference>
<dbReference type="RefSeq" id="WP_160588228.1">
    <property type="nucleotide sequence ID" value="NZ_BMHN01000001.1"/>
</dbReference>
<feature type="signal peptide" evidence="1">
    <location>
        <begin position="1"/>
        <end position="25"/>
    </location>
</feature>
<accession>A0A845QBX9</accession>
<name>A0A845QBX9_9HYPH</name>
<protein>
    <submittedName>
        <fullName evidence="2">Uncharacterized protein</fullName>
    </submittedName>
</protein>
<organism evidence="2 3">
    <name type="scientific">Pyruvatibacter mobilis</name>
    <dbReference type="NCBI Taxonomy" id="1712261"/>
    <lineage>
        <taxon>Bacteria</taxon>
        <taxon>Pseudomonadati</taxon>
        <taxon>Pseudomonadota</taxon>
        <taxon>Alphaproteobacteria</taxon>
        <taxon>Hyphomicrobiales</taxon>
        <taxon>Parvibaculaceae</taxon>
        <taxon>Pyruvatibacter</taxon>
    </lineage>
</organism>
<evidence type="ECO:0000313" key="2">
    <source>
        <dbReference type="EMBL" id="NBG96175.1"/>
    </source>
</evidence>
<proteinExistence type="predicted"/>
<dbReference type="GeneID" id="300655324"/>
<dbReference type="EMBL" id="WXYQ01000007">
    <property type="protein sequence ID" value="NBG96175.1"/>
    <property type="molecule type" value="Genomic_DNA"/>
</dbReference>
<feature type="chain" id="PRO_5032904603" evidence="1">
    <location>
        <begin position="26"/>
        <end position="200"/>
    </location>
</feature>
<dbReference type="Proteomes" id="UP000470384">
    <property type="component" value="Unassembled WGS sequence"/>
</dbReference>
<sequence>MTRFATCLFAVMAMLFTALPTKAEAAGDYTAELQAFLTTLGPAERERFDNWWGRMPDYFKQSLFESKFENWREVIYCDYLGFRAGTPQSDACVAERTESWQQNASQWNADGSFRGPSEECVARGQTDQFGRLVCVDESVRKDVQDYWDSLPHEQKLKEFSRPGHFWEALQYCNEQEGLTVGTELYKQCEQAYANQNIPIN</sequence>
<evidence type="ECO:0000313" key="3">
    <source>
        <dbReference type="Proteomes" id="UP000470384"/>
    </source>
</evidence>